<keyword evidence="9" id="KW-0805">Transcription regulation</keyword>
<keyword evidence="3 12" id="KW-0863">Zinc-finger</keyword>
<dbReference type="EMBL" id="JABCRI010000011">
    <property type="protein sequence ID" value="KAF8397713.1"/>
    <property type="molecule type" value="Genomic_DNA"/>
</dbReference>
<feature type="domain" description="C2H2-type" evidence="14">
    <location>
        <begin position="1034"/>
        <end position="1063"/>
    </location>
</feature>
<evidence type="ECO:0000256" key="7">
    <source>
        <dbReference type="ARBA" id="ARBA00023002"/>
    </source>
</evidence>
<evidence type="ECO:0000256" key="11">
    <source>
        <dbReference type="ARBA" id="ARBA00023242"/>
    </source>
</evidence>
<dbReference type="GO" id="GO:0008270">
    <property type="term" value="F:zinc ion binding"/>
    <property type="evidence" value="ECO:0007669"/>
    <property type="project" value="UniProtKB-KW"/>
</dbReference>
<reference evidence="15 16" key="1">
    <citation type="submission" date="2020-04" db="EMBL/GenBank/DDBJ databases">
        <title>Plant Genome Project.</title>
        <authorList>
            <person name="Zhang R.-G."/>
        </authorList>
    </citation>
    <scope>NUCLEOTIDE SEQUENCE [LARGE SCALE GENOMIC DNA]</scope>
    <source>
        <strain evidence="15">YNK0</strain>
        <tissue evidence="15">Leaf</tissue>
    </source>
</reference>
<evidence type="ECO:0000256" key="1">
    <source>
        <dbReference type="ARBA" id="ARBA00022723"/>
    </source>
</evidence>
<evidence type="ECO:0000256" key="3">
    <source>
        <dbReference type="ARBA" id="ARBA00022771"/>
    </source>
</evidence>
<keyword evidence="16" id="KW-1185">Reference proteome</keyword>
<evidence type="ECO:0000256" key="10">
    <source>
        <dbReference type="ARBA" id="ARBA00023163"/>
    </source>
</evidence>
<feature type="region of interest" description="Disordered" evidence="13">
    <location>
        <begin position="185"/>
        <end position="226"/>
    </location>
</feature>
<dbReference type="InterPro" id="IPR050329">
    <property type="entry name" value="GLI_C2H2-zinc-finger"/>
</dbReference>
<dbReference type="InterPro" id="IPR036236">
    <property type="entry name" value="Znf_C2H2_sf"/>
</dbReference>
<feature type="domain" description="C2H2-type" evidence="14">
    <location>
        <begin position="1064"/>
        <end position="1095"/>
    </location>
</feature>
<dbReference type="PROSITE" id="PS00028">
    <property type="entry name" value="ZINC_FINGER_C2H2_1"/>
    <property type="match status" value="3"/>
</dbReference>
<evidence type="ECO:0000256" key="4">
    <source>
        <dbReference type="ARBA" id="ARBA00022833"/>
    </source>
</evidence>
<evidence type="ECO:0000256" key="6">
    <source>
        <dbReference type="ARBA" id="ARBA00022964"/>
    </source>
</evidence>
<feature type="region of interest" description="Disordered" evidence="13">
    <location>
        <begin position="830"/>
        <end position="864"/>
    </location>
</feature>
<dbReference type="GO" id="GO:0051213">
    <property type="term" value="F:dioxygenase activity"/>
    <property type="evidence" value="ECO:0007669"/>
    <property type="project" value="UniProtKB-KW"/>
</dbReference>
<evidence type="ECO:0000256" key="5">
    <source>
        <dbReference type="ARBA" id="ARBA00022853"/>
    </source>
</evidence>
<dbReference type="Gene3D" id="3.30.160.60">
    <property type="entry name" value="Classic Zinc Finger"/>
    <property type="match status" value="3"/>
</dbReference>
<keyword evidence="2" id="KW-0677">Repeat</keyword>
<dbReference type="GO" id="GO:0040029">
    <property type="term" value="P:epigenetic regulation of gene expression"/>
    <property type="evidence" value="ECO:0007669"/>
    <property type="project" value="UniProtKB-ARBA"/>
</dbReference>
<feature type="compositionally biased region" description="Low complexity" evidence="13">
    <location>
        <begin position="496"/>
        <end position="509"/>
    </location>
</feature>
<keyword evidence="7" id="KW-0560">Oxidoreductase</keyword>
<protein>
    <recommendedName>
        <fullName evidence="14">C2H2-type domain-containing protein</fullName>
    </recommendedName>
</protein>
<dbReference type="OMA" id="ESASCCH"/>
<keyword evidence="10" id="KW-0804">Transcription</keyword>
<dbReference type="PROSITE" id="PS50157">
    <property type="entry name" value="ZINC_FINGER_C2H2_2"/>
    <property type="match status" value="3"/>
</dbReference>
<feature type="domain" description="C2H2-type" evidence="14">
    <location>
        <begin position="1004"/>
        <end position="1033"/>
    </location>
</feature>
<evidence type="ECO:0000256" key="8">
    <source>
        <dbReference type="ARBA" id="ARBA00023004"/>
    </source>
</evidence>
<dbReference type="GO" id="GO:0000978">
    <property type="term" value="F:RNA polymerase II cis-regulatory region sequence-specific DNA binding"/>
    <property type="evidence" value="ECO:0007669"/>
    <property type="project" value="TreeGrafter"/>
</dbReference>
<feature type="region of interest" description="Disordered" evidence="13">
    <location>
        <begin position="475"/>
        <end position="518"/>
    </location>
</feature>
<keyword evidence="1" id="KW-0479">Metal-binding</keyword>
<dbReference type="OrthoDB" id="9547406at2759"/>
<evidence type="ECO:0000256" key="2">
    <source>
        <dbReference type="ARBA" id="ARBA00022737"/>
    </source>
</evidence>
<keyword evidence="5" id="KW-0156">Chromatin regulator</keyword>
<organism evidence="15 16">
    <name type="scientific">Tetracentron sinense</name>
    <name type="common">Spur-leaf</name>
    <dbReference type="NCBI Taxonomy" id="13715"/>
    <lineage>
        <taxon>Eukaryota</taxon>
        <taxon>Viridiplantae</taxon>
        <taxon>Streptophyta</taxon>
        <taxon>Embryophyta</taxon>
        <taxon>Tracheophyta</taxon>
        <taxon>Spermatophyta</taxon>
        <taxon>Magnoliopsida</taxon>
        <taxon>Trochodendrales</taxon>
        <taxon>Trochodendraceae</taxon>
        <taxon>Tetracentron</taxon>
    </lineage>
</organism>
<keyword evidence="4" id="KW-0862">Zinc</keyword>
<dbReference type="InterPro" id="IPR013087">
    <property type="entry name" value="Znf_C2H2_type"/>
</dbReference>
<evidence type="ECO:0000256" key="12">
    <source>
        <dbReference type="PROSITE-ProRule" id="PRU00042"/>
    </source>
</evidence>
<dbReference type="SUPFAM" id="SSF57667">
    <property type="entry name" value="beta-beta-alpha zinc fingers"/>
    <property type="match status" value="2"/>
</dbReference>
<dbReference type="SMART" id="SM00355">
    <property type="entry name" value="ZnF_C2H2"/>
    <property type="match status" value="4"/>
</dbReference>
<accession>A0A835DB51</accession>
<gene>
    <name evidence="15" type="ORF">HHK36_016635</name>
</gene>
<dbReference type="GO" id="GO:0005634">
    <property type="term" value="C:nucleus"/>
    <property type="evidence" value="ECO:0007669"/>
    <property type="project" value="UniProtKB-ARBA"/>
</dbReference>
<name>A0A835DB51_TETSI</name>
<keyword evidence="8" id="KW-0408">Iron</keyword>
<dbReference type="GO" id="GO:0032452">
    <property type="term" value="F:histone demethylase activity"/>
    <property type="evidence" value="ECO:0007669"/>
    <property type="project" value="UniProtKB-ARBA"/>
</dbReference>
<dbReference type="Proteomes" id="UP000655225">
    <property type="component" value="Unassembled WGS sequence"/>
</dbReference>
<evidence type="ECO:0000313" key="16">
    <source>
        <dbReference type="Proteomes" id="UP000655225"/>
    </source>
</evidence>
<proteinExistence type="predicted"/>
<evidence type="ECO:0000313" key="15">
    <source>
        <dbReference type="EMBL" id="KAF8397713.1"/>
    </source>
</evidence>
<dbReference type="GO" id="GO:0000981">
    <property type="term" value="F:DNA-binding transcription factor activity, RNA polymerase II-specific"/>
    <property type="evidence" value="ECO:0007669"/>
    <property type="project" value="TreeGrafter"/>
</dbReference>
<evidence type="ECO:0000256" key="9">
    <source>
        <dbReference type="ARBA" id="ARBA00023015"/>
    </source>
</evidence>
<evidence type="ECO:0000259" key="14">
    <source>
        <dbReference type="PROSITE" id="PS50157"/>
    </source>
</evidence>
<dbReference type="AlphaFoldDB" id="A0A835DB51"/>
<keyword evidence="6" id="KW-0223">Dioxygenase</keyword>
<dbReference type="PANTHER" id="PTHR19818:SF139">
    <property type="entry name" value="PAIR-RULE PROTEIN ODD-PAIRED"/>
    <property type="match status" value="1"/>
</dbReference>
<comment type="caution">
    <text evidence="15">The sequence shown here is derived from an EMBL/GenBank/DDBJ whole genome shotgun (WGS) entry which is preliminary data.</text>
</comment>
<evidence type="ECO:0000256" key="13">
    <source>
        <dbReference type="SAM" id="MobiDB-lite"/>
    </source>
</evidence>
<sequence length="1096" mass="120634">MLIENNLLSVLLGKESTFCAVLWDPESLPSPSNDSQPFLLSTSPDTSGILADERNTEVCSIKHTASCMENVVHNEAAIVSTKSREKMSYVAPKNGINHNNLVDQTSLYMETEFDLYMDDDDLPCGLQVDSGTLTCVACGILGFPFMSVVQPSEIASKELFPADSQLVQEGVGVIKSVKPHVPSLLSDTAKDSASEGDQNENWKGKLSSKCNRHIPMSGASKSRRDDKLMKNGSEEFFTDASSLSSEAKSIEVKETNPLRHPIGASSSAELNHSLLHSTDDLPPVPNLPQIPGDLPIPFVSKVDKGWNTSNGYLRPRIFCLEHALEIEELLHSKGGVNVLVICHSGYQKMKAHALAIAEEIDTTFNYKEIPLENASQEDLNLINVSIDNEEHEECGEDWTSKLGLNLRYCVKVRKIYPSKQEQHALALGGLFSDMLPGSDMSGLKWHSRRTRTLHKATGPSQLKPCKNTQVKDDMLVQKSDETAPKENKIIQYSRRSSNGATAAPAGASKARGRPRKHPLKEVATANGGDLDKNIRNTSEDAHCDIDNAGSGSVEFASFPTVRNSEMQHKILTAKVTREISKVSDLALPADSLATAIPLVKSSESQIENPTVKETNMKGKACDLVTVDNSGTKHGIWNAEETSTSEASDAVQSAGVLGTVISTVGKFEAQMETQTVEEPNMKGKHCDLMTVDSSKLQDNIWTAEETTKTTEISDAAEFAGLLATAISTVGRFEVQIENRNVEETNTKDEACNLVTLNSSGGHPKIQTDEETDKMSTATEPAKSTCPHVAPVPSVESIEAQTVNPIVEEIMDEACNCVTLDNEMQPVIQTSDGTKEDADISNYAKSKDQQPTTVSMEESSEVPEGTRATDIRNLNAKVCSLPNNSEFNFNTHRTVVDCKLTARAGNKRKREVEQIMEGQLGYNGFIRSPCEGLRPRTRRVASGGSETDIIREVEEKSATKKVRSPPDGSVICKEKKDKVKGVHRCSLEGCRMSFKTRTELLMHERNRCPHEGCGKRFSNHKYAMLHQRVHIQERPLKCSWKGCEMSFKWAWARTEHLRVHTGERPYQCKVAGCSLTFRFVSDFSRHRRKTGHYVNSPA</sequence>
<keyword evidence="11" id="KW-0539">Nucleus</keyword>
<dbReference type="GO" id="GO:0045944">
    <property type="term" value="P:positive regulation of transcription by RNA polymerase II"/>
    <property type="evidence" value="ECO:0007669"/>
    <property type="project" value="UniProtKB-ARBA"/>
</dbReference>
<dbReference type="FunFam" id="3.30.160.60:FF:000747">
    <property type="entry name" value="Probable lysine-specific demethylase ELF6"/>
    <property type="match status" value="1"/>
</dbReference>
<dbReference type="PANTHER" id="PTHR19818">
    <property type="entry name" value="ZINC FINGER PROTEIN ZIC AND GLI"/>
    <property type="match status" value="1"/>
</dbReference>
<feature type="compositionally biased region" description="Basic and acidic residues" evidence="13">
    <location>
        <begin position="475"/>
        <end position="488"/>
    </location>
</feature>